<dbReference type="PANTHER" id="PTHR13932:SF5">
    <property type="entry name" value="RADICAL S-ADENOSYL METHIONINE DOMAIN-CONTAINING PROTEIN 1, MITOCHONDRIAL"/>
    <property type="match status" value="1"/>
</dbReference>
<dbReference type="PROSITE" id="PS51918">
    <property type="entry name" value="RADICAL_SAM"/>
    <property type="match status" value="1"/>
</dbReference>
<keyword evidence="6 9" id="KW-0408">Iron</keyword>
<evidence type="ECO:0000313" key="12">
    <source>
        <dbReference type="Proteomes" id="UP000196475"/>
    </source>
</evidence>
<evidence type="ECO:0000256" key="6">
    <source>
        <dbReference type="ARBA" id="ARBA00023004"/>
    </source>
</evidence>
<dbReference type="InterPro" id="IPR004559">
    <property type="entry name" value="HemW-like"/>
</dbReference>
<dbReference type="SFLD" id="SFLDS00029">
    <property type="entry name" value="Radical_SAM"/>
    <property type="match status" value="1"/>
</dbReference>
<dbReference type="CDD" id="cd01335">
    <property type="entry name" value="Radical_SAM"/>
    <property type="match status" value="1"/>
</dbReference>
<keyword evidence="9" id="KW-0004">4Fe-4S</keyword>
<evidence type="ECO:0000256" key="7">
    <source>
        <dbReference type="ARBA" id="ARBA00023014"/>
    </source>
</evidence>
<dbReference type="InterPro" id="IPR034505">
    <property type="entry name" value="Coproporphyrinogen-III_oxidase"/>
</dbReference>
<dbReference type="Pfam" id="PF04055">
    <property type="entry name" value="Radical_SAM"/>
    <property type="match status" value="1"/>
</dbReference>
<dbReference type="SMART" id="SM00729">
    <property type="entry name" value="Elp3"/>
    <property type="match status" value="1"/>
</dbReference>
<dbReference type="EMBL" id="LZRT01000045">
    <property type="protein sequence ID" value="OUM89322.1"/>
    <property type="molecule type" value="Genomic_DNA"/>
</dbReference>
<dbReference type="Gene3D" id="3.20.20.70">
    <property type="entry name" value="Aldolase class I"/>
    <property type="match status" value="1"/>
</dbReference>
<reference evidence="12" key="1">
    <citation type="submission" date="2016-06" db="EMBL/GenBank/DDBJ databases">
        <authorList>
            <person name="Nascimento L."/>
            <person name="Pereira R.V."/>
            <person name="Martins L.F."/>
            <person name="Quaggio R.B."/>
            <person name="Silva A.M."/>
            <person name="Setubal J.C."/>
        </authorList>
    </citation>
    <scope>NUCLEOTIDE SEQUENCE [LARGE SCALE GENOMIC DNA]</scope>
</reference>
<proteinExistence type="inferred from homology"/>
<dbReference type="InterPro" id="IPR058240">
    <property type="entry name" value="rSAM_sf"/>
</dbReference>
<dbReference type="Proteomes" id="UP000196475">
    <property type="component" value="Unassembled WGS sequence"/>
</dbReference>
<comment type="similarity">
    <text evidence="1">Belongs to the anaerobic coproporphyrinogen-III oxidase family. HemW subfamily.</text>
</comment>
<dbReference type="PANTHER" id="PTHR13932">
    <property type="entry name" value="COPROPORPHYRINIGEN III OXIDASE"/>
    <property type="match status" value="1"/>
</dbReference>
<evidence type="ECO:0000256" key="5">
    <source>
        <dbReference type="ARBA" id="ARBA00022723"/>
    </source>
</evidence>
<dbReference type="GO" id="GO:0004109">
    <property type="term" value="F:coproporphyrinogen oxidase activity"/>
    <property type="evidence" value="ECO:0007669"/>
    <property type="project" value="InterPro"/>
</dbReference>
<dbReference type="SFLD" id="SFLDF00288">
    <property type="entry name" value="HemN-like__clustered_with_nucl"/>
    <property type="match status" value="1"/>
</dbReference>
<evidence type="ECO:0000256" key="4">
    <source>
        <dbReference type="ARBA" id="ARBA00022691"/>
    </source>
</evidence>
<organism evidence="11 12">
    <name type="scientific">Bacillus thermozeamaize</name>
    <dbReference type="NCBI Taxonomy" id="230954"/>
    <lineage>
        <taxon>Bacteria</taxon>
        <taxon>Bacillati</taxon>
        <taxon>Bacillota</taxon>
        <taxon>Bacilli</taxon>
        <taxon>Bacillales</taxon>
        <taxon>Bacillaceae</taxon>
        <taxon>Bacillus</taxon>
    </lineage>
</organism>
<keyword evidence="4 9" id="KW-0949">S-adenosyl-L-methionine</keyword>
<protein>
    <recommendedName>
        <fullName evidence="2 9">Heme chaperone HemW</fullName>
    </recommendedName>
</protein>
<dbReference type="InterPro" id="IPR006638">
    <property type="entry name" value="Elp3/MiaA/NifB-like_rSAM"/>
</dbReference>
<dbReference type="AlphaFoldDB" id="A0A1Y3PPL9"/>
<keyword evidence="7 9" id="KW-0411">Iron-sulfur</keyword>
<sequence>MGAGAVYVHIPFCTNKCYYCDFNSYVHKGQPVEDYLDALFREMELTVAEEPPGEIASVFIGGGTPTVLTPEQLARLLTAIRHYFPKWKADCEVTVEANPGTVDREKLAALREGGVNRLSIGAQSFDASMLKRLGRIHRPEDTLRSVELARRAGFENLSIDLMFGLPDQTMEQFQDTLRQALALRLPHYSIYSLIIEENTPYYTWYHQGRLALPGEDEELAMYLTAIEEMQKAGYHHYEISNFCRPGMASRHNLTYWRNEEYYGLGAGAHGFLNQCRYENIREIGPYIQRLRLGQRPVRHSHKVSRQEAMEDFMMLGLRLRDGVEWERFRERFRVSIREVFPDVLDDLEKEGLIEVDRRGIRLSRQGLLFGNEVFASFLSLGESAAT</sequence>
<evidence type="ECO:0000256" key="1">
    <source>
        <dbReference type="ARBA" id="ARBA00006100"/>
    </source>
</evidence>
<dbReference type="GO" id="GO:0046872">
    <property type="term" value="F:metal ion binding"/>
    <property type="evidence" value="ECO:0007669"/>
    <property type="project" value="UniProtKB-UniRule"/>
</dbReference>
<dbReference type="SFLD" id="SFLDF00562">
    <property type="entry name" value="HemN-like__clustered_with_heat"/>
    <property type="match status" value="1"/>
</dbReference>
<keyword evidence="5 9" id="KW-0479">Metal-binding</keyword>
<evidence type="ECO:0000256" key="2">
    <source>
        <dbReference type="ARBA" id="ARBA00017228"/>
    </source>
</evidence>
<accession>A0A1Y3PPL9</accession>
<dbReference type="SUPFAM" id="SSF102114">
    <property type="entry name" value="Radical SAM enzymes"/>
    <property type="match status" value="1"/>
</dbReference>
<dbReference type="SFLD" id="SFLDG01065">
    <property type="entry name" value="anaerobic_coproporphyrinogen-I"/>
    <property type="match status" value="1"/>
</dbReference>
<dbReference type="InterPro" id="IPR013785">
    <property type="entry name" value="Aldolase_TIM"/>
</dbReference>
<dbReference type="InterPro" id="IPR007197">
    <property type="entry name" value="rSAM"/>
</dbReference>
<dbReference type="InterPro" id="IPR010723">
    <property type="entry name" value="HemN_C"/>
</dbReference>
<dbReference type="SFLD" id="SFLDG01082">
    <property type="entry name" value="B12-binding_domain_containing"/>
    <property type="match status" value="1"/>
</dbReference>
<dbReference type="GO" id="GO:0005737">
    <property type="term" value="C:cytoplasm"/>
    <property type="evidence" value="ECO:0007669"/>
    <property type="project" value="UniProtKB-SubCell"/>
</dbReference>
<feature type="domain" description="Radical SAM core" evidence="10">
    <location>
        <begin position="1"/>
        <end position="235"/>
    </location>
</feature>
<evidence type="ECO:0000259" key="10">
    <source>
        <dbReference type="PROSITE" id="PS51918"/>
    </source>
</evidence>
<dbReference type="GO" id="GO:0006779">
    <property type="term" value="P:porphyrin-containing compound biosynthetic process"/>
    <property type="evidence" value="ECO:0007669"/>
    <property type="project" value="InterPro"/>
</dbReference>
<evidence type="ECO:0000256" key="9">
    <source>
        <dbReference type="RuleBase" id="RU364116"/>
    </source>
</evidence>
<name>A0A1Y3PPL9_9BACI</name>
<keyword evidence="3 9" id="KW-0349">Heme</keyword>
<dbReference type="Pfam" id="PF06969">
    <property type="entry name" value="HemN_C"/>
    <property type="match status" value="1"/>
</dbReference>
<evidence type="ECO:0000256" key="8">
    <source>
        <dbReference type="ARBA" id="ARBA00023186"/>
    </source>
</evidence>
<evidence type="ECO:0000313" key="11">
    <source>
        <dbReference type="EMBL" id="OUM89322.1"/>
    </source>
</evidence>
<dbReference type="GO" id="GO:0051539">
    <property type="term" value="F:4 iron, 4 sulfur cluster binding"/>
    <property type="evidence" value="ECO:0007669"/>
    <property type="project" value="UniProtKB-UniRule"/>
</dbReference>
<evidence type="ECO:0000256" key="3">
    <source>
        <dbReference type="ARBA" id="ARBA00022617"/>
    </source>
</evidence>
<dbReference type="NCBIfam" id="TIGR00539">
    <property type="entry name" value="hemN_rel"/>
    <property type="match status" value="1"/>
</dbReference>
<gene>
    <name evidence="11" type="ORF">BAA01_03630</name>
</gene>
<comment type="subcellular location">
    <subcellularLocation>
        <location evidence="9">Cytoplasm</location>
    </subcellularLocation>
</comment>
<keyword evidence="9" id="KW-0963">Cytoplasm</keyword>
<keyword evidence="8 9" id="KW-0143">Chaperone</keyword>
<comment type="function">
    <text evidence="9">Probably acts as a heme chaperone, transferring heme to an unknown acceptor. Binds one molecule of heme per monomer, possibly covalently. Binds 1 [4Fe-4S] cluster. The cluster is coordinated with 3 cysteines and an exchangeable S-adenosyl-L-methionine.</text>
</comment>
<comment type="caution">
    <text evidence="11">The sequence shown here is derived from an EMBL/GenBank/DDBJ whole genome shotgun (WGS) entry which is preliminary data.</text>
</comment>